<reference evidence="2" key="1">
    <citation type="submission" date="2023-05" db="EMBL/GenBank/DDBJ databases">
        <authorList>
            <person name="Zhang X."/>
        </authorList>
    </citation>
    <scope>NUCLEOTIDE SEQUENCE</scope>
    <source>
        <strain evidence="2">YF14B1</strain>
    </source>
</reference>
<sequence length="209" mass="23065">MRKLTLVVLFLSTLYCVHAQVQDSASGRPILKKRTKPEDFWKKTFVAINLTPSLGSGSFGAYISPTFGYHPSENSSVAAGPLYMFNSFNNGTGSGRTTASIWGARVWGQHRIYRTFFAHAEYEVMNAVKMVVMNGLQYYYVNPDGSFSHQAIGNPLIGAAFVNEGDSGSQSFTILYNLNYIETATPYTKLFSIPIVLRASISFNLGGNR</sequence>
<name>A0AAE3U7B4_9BACT</name>
<dbReference type="Proteomes" id="UP001241110">
    <property type="component" value="Unassembled WGS sequence"/>
</dbReference>
<dbReference type="AlphaFoldDB" id="A0AAE3U7B4"/>
<protein>
    <submittedName>
        <fullName evidence="2">Uncharacterized protein</fullName>
    </submittedName>
</protein>
<evidence type="ECO:0000313" key="3">
    <source>
        <dbReference type="Proteomes" id="UP001241110"/>
    </source>
</evidence>
<evidence type="ECO:0000313" key="2">
    <source>
        <dbReference type="EMBL" id="MDJ1482221.1"/>
    </source>
</evidence>
<organism evidence="2 3">
    <name type="scientific">Xanthocytophaga flava</name>
    <dbReference type="NCBI Taxonomy" id="3048013"/>
    <lineage>
        <taxon>Bacteria</taxon>
        <taxon>Pseudomonadati</taxon>
        <taxon>Bacteroidota</taxon>
        <taxon>Cytophagia</taxon>
        <taxon>Cytophagales</taxon>
        <taxon>Rhodocytophagaceae</taxon>
        <taxon>Xanthocytophaga</taxon>
    </lineage>
</organism>
<proteinExistence type="predicted"/>
<feature type="signal peptide" evidence="1">
    <location>
        <begin position="1"/>
        <end position="19"/>
    </location>
</feature>
<evidence type="ECO:0000256" key="1">
    <source>
        <dbReference type="SAM" id="SignalP"/>
    </source>
</evidence>
<dbReference type="RefSeq" id="WP_313981051.1">
    <property type="nucleotide sequence ID" value="NZ_JASJOS010000007.1"/>
</dbReference>
<keyword evidence="1" id="KW-0732">Signal</keyword>
<dbReference type="EMBL" id="JASJOS010000007">
    <property type="protein sequence ID" value="MDJ1482221.1"/>
    <property type="molecule type" value="Genomic_DNA"/>
</dbReference>
<gene>
    <name evidence="2" type="ORF">QNI16_17080</name>
</gene>
<feature type="chain" id="PRO_5042175173" evidence="1">
    <location>
        <begin position="20"/>
        <end position="209"/>
    </location>
</feature>
<accession>A0AAE3U7B4</accession>
<comment type="caution">
    <text evidence="2">The sequence shown here is derived from an EMBL/GenBank/DDBJ whole genome shotgun (WGS) entry which is preliminary data.</text>
</comment>